<feature type="region of interest" description="Disordered" evidence="2">
    <location>
        <begin position="1201"/>
        <end position="1253"/>
    </location>
</feature>
<gene>
    <name evidence="3" type="ORF">EJ08DRAFT_353621</name>
</gene>
<evidence type="ECO:0000313" key="3">
    <source>
        <dbReference type="EMBL" id="KAF2427575.1"/>
    </source>
</evidence>
<feature type="compositionally biased region" description="Polar residues" evidence="2">
    <location>
        <begin position="432"/>
        <end position="446"/>
    </location>
</feature>
<feature type="coiled-coil region" evidence="1">
    <location>
        <begin position="996"/>
        <end position="1023"/>
    </location>
</feature>
<dbReference type="Gene3D" id="2.40.50.40">
    <property type="match status" value="1"/>
</dbReference>
<evidence type="ECO:0008006" key="5">
    <source>
        <dbReference type="Google" id="ProtNLM"/>
    </source>
</evidence>
<feature type="region of interest" description="Disordered" evidence="2">
    <location>
        <begin position="1"/>
        <end position="45"/>
    </location>
</feature>
<proteinExistence type="predicted"/>
<feature type="compositionally biased region" description="Polar residues" evidence="2">
    <location>
        <begin position="374"/>
        <end position="425"/>
    </location>
</feature>
<feature type="compositionally biased region" description="Polar residues" evidence="2">
    <location>
        <begin position="965"/>
        <end position="994"/>
    </location>
</feature>
<feature type="compositionally biased region" description="Basic and acidic residues" evidence="2">
    <location>
        <begin position="503"/>
        <end position="536"/>
    </location>
</feature>
<feature type="compositionally biased region" description="Low complexity" evidence="2">
    <location>
        <begin position="474"/>
        <end position="490"/>
    </location>
</feature>
<sequence length="1253" mass="137322">MPPKPTPQGSKKRKRNTSTHTSSPSVRKKGKNRSIVAESPATADDSEVIWQVRAIINERKVGRRIQYLLDWEPNSQTGETFSPTWQFSKDVGDGSIQEWNDEKERRERQQKPQSGSVSSQPQRTDNFTEAGPHLSEPAQHVQRQGRQRRVVNSSSPQPASTPPRQGGPASPEVQETPFFGPTEIGLTPLREPPSTLNPEEPTGLPIPQVHVTTTSGFNRDDYLVGLSQALQSSDPPPASSGVREPSSPPPIEVRTVIPDSQGVTTLSSVDTTQARSLDAPSPQPLVEELTGSLLPDQPVEALTDKAGRPVLQSSVAVFETDPVEVSSSAIVSEALPDQTGSRVSSPSSVQAPTEKTESPNFQEAQVRDSPVIESLTTNENSQSREIASPAPNTAETHSPLSINPSTNPTHTFSQQLREQFQSTILVTPGSDLKTTLPSAELSTSSAPQPPDFDTYPAQHTDIPEEMPETRRSLRASAPSSGTSGSPARTAPSTPNSVKNSRSIRAEDNARRKEREEKQQRESAALKEKEQQEKEAREAEEEAAAALSTSDSQLSENPISAIPADEAVDEPTVLQDAQDGSKLPDRLPSDAADKAMDSTSENGFTDGAARSEPSASESDPEETPGLALEQMEFIVPLPFSSQARDQYRRTVKYKEPLVERITGQNWSHDPSTVPDAELFVQTMRNIATHIDLTNVTTSSQGPVDPVLSMRWDCSVSTKFKFLGYLLNDLRGQSLHVVIICQPGEIVSILERFLQGNKISYSRTDAIANQSSPIASSSLKVTLRPATGEGSDTVLPPANLLLTLDHFIDINEPQIRALRQHPSYEQLAPVISLAVVNSVDHIERSLMPSLVGLKRLRVLVRCIAKTRKDAGKHDPGRPSIEDSAMEVARFVSMRGSQDTWPLPDIGPFDNNDAWDLSQGLVTMKSAGSSDSGDAKTKAVQKNVQKRRLEHVQDDAAESSKKIRMTPQGDNDASTTRISDSMVGGSSQAHKTPTHPNETASLRALLKATEERLQETRKAKDEELLSYQTALSDLQFRFEAQTAEKRSLASELTETKRIIVSIQNQNEVGIASIESFKETTRDLRERLAEARRALETSAIPEIAAMEKLRQEKEKAEEARAKAEKDKASQDSLNKYLAENYSLASTRAAELGQENEEYAAKNMALEKTASGEIVKVRQMYHSEQQKRLQSENIRLKQEVKNMSSLLQRKEEEHRNRKPGVGTRAGSVPRSPRVGPASRAGSPIPDRRIGVLKNNMNL</sequence>
<keyword evidence="4" id="KW-1185">Reference proteome</keyword>
<feature type="compositionally biased region" description="Basic and acidic residues" evidence="2">
    <location>
        <begin position="100"/>
        <end position="110"/>
    </location>
</feature>
<feature type="compositionally biased region" description="Basic and acidic residues" evidence="2">
    <location>
        <begin position="947"/>
        <end position="958"/>
    </location>
</feature>
<dbReference type="InterPro" id="IPR021006">
    <property type="entry name" value="Hda2/3"/>
</dbReference>
<feature type="compositionally biased region" description="Low complexity" evidence="2">
    <location>
        <begin position="323"/>
        <end position="334"/>
    </location>
</feature>
<comment type="caution">
    <text evidence="3">The sequence shown here is derived from an EMBL/GenBank/DDBJ whole genome shotgun (WGS) entry which is preliminary data.</text>
</comment>
<accession>A0A9P4NME9</accession>
<dbReference type="GO" id="GO:0070823">
    <property type="term" value="C:HDA1 complex"/>
    <property type="evidence" value="ECO:0007669"/>
    <property type="project" value="InterPro"/>
</dbReference>
<feature type="compositionally biased region" description="Polar residues" evidence="2">
    <location>
        <begin position="73"/>
        <end position="87"/>
    </location>
</feature>
<keyword evidence="1" id="KW-0175">Coiled coil</keyword>
<dbReference type="Gene3D" id="3.40.50.12360">
    <property type="match status" value="1"/>
</dbReference>
<feature type="region of interest" description="Disordered" evidence="2">
    <location>
        <begin position="72"/>
        <end position="213"/>
    </location>
</feature>
<feature type="region of interest" description="Disordered" evidence="2">
    <location>
        <begin position="322"/>
        <end position="623"/>
    </location>
</feature>
<dbReference type="AlphaFoldDB" id="A0A9P4NME9"/>
<dbReference type="Proteomes" id="UP000800235">
    <property type="component" value="Unassembled WGS sequence"/>
</dbReference>
<evidence type="ECO:0000256" key="1">
    <source>
        <dbReference type="SAM" id="Coils"/>
    </source>
</evidence>
<feature type="compositionally biased region" description="Polar residues" evidence="2">
    <location>
        <begin position="338"/>
        <end position="363"/>
    </location>
</feature>
<evidence type="ECO:0000256" key="2">
    <source>
        <dbReference type="SAM" id="MobiDB-lite"/>
    </source>
</evidence>
<feature type="compositionally biased region" description="Low complexity" evidence="2">
    <location>
        <begin position="607"/>
        <end position="616"/>
    </location>
</feature>
<feature type="region of interest" description="Disordered" evidence="2">
    <location>
        <begin position="227"/>
        <end position="286"/>
    </location>
</feature>
<dbReference type="InterPro" id="IPR038609">
    <property type="entry name" value="HDA1_su2/3_sf"/>
</dbReference>
<feature type="compositionally biased region" description="Basic and acidic residues" evidence="2">
    <location>
        <begin position="581"/>
        <end position="595"/>
    </location>
</feature>
<name>A0A9P4NME9_9PEZI</name>
<feature type="compositionally biased region" description="Polar residues" evidence="2">
    <location>
        <begin position="491"/>
        <end position="502"/>
    </location>
</feature>
<feature type="compositionally biased region" description="Polar residues" evidence="2">
    <location>
        <begin position="261"/>
        <end position="275"/>
    </location>
</feature>
<evidence type="ECO:0000313" key="4">
    <source>
        <dbReference type="Proteomes" id="UP000800235"/>
    </source>
</evidence>
<dbReference type="EMBL" id="MU007059">
    <property type="protein sequence ID" value="KAF2427575.1"/>
    <property type="molecule type" value="Genomic_DNA"/>
</dbReference>
<feature type="compositionally biased region" description="Polar residues" evidence="2">
    <location>
        <begin position="111"/>
        <end position="127"/>
    </location>
</feature>
<dbReference type="Pfam" id="PF11496">
    <property type="entry name" value="HDA2-3"/>
    <property type="match status" value="1"/>
</dbReference>
<protein>
    <recommendedName>
        <fullName evidence="5">Chromo domain-containing protein</fullName>
    </recommendedName>
</protein>
<feature type="region of interest" description="Disordered" evidence="2">
    <location>
        <begin position="941"/>
        <end position="994"/>
    </location>
</feature>
<dbReference type="OrthoDB" id="3647690at2759"/>
<feature type="compositionally biased region" description="Polar residues" evidence="2">
    <location>
        <begin position="547"/>
        <end position="557"/>
    </location>
</feature>
<organism evidence="3 4">
    <name type="scientific">Tothia fuscella</name>
    <dbReference type="NCBI Taxonomy" id="1048955"/>
    <lineage>
        <taxon>Eukaryota</taxon>
        <taxon>Fungi</taxon>
        <taxon>Dikarya</taxon>
        <taxon>Ascomycota</taxon>
        <taxon>Pezizomycotina</taxon>
        <taxon>Dothideomycetes</taxon>
        <taxon>Pleosporomycetidae</taxon>
        <taxon>Venturiales</taxon>
        <taxon>Cylindrosympodiaceae</taxon>
        <taxon>Tothia</taxon>
    </lineage>
</organism>
<reference evidence="3" key="1">
    <citation type="journal article" date="2020" name="Stud. Mycol.">
        <title>101 Dothideomycetes genomes: a test case for predicting lifestyles and emergence of pathogens.</title>
        <authorList>
            <person name="Haridas S."/>
            <person name="Albert R."/>
            <person name="Binder M."/>
            <person name="Bloem J."/>
            <person name="Labutti K."/>
            <person name="Salamov A."/>
            <person name="Andreopoulos B."/>
            <person name="Baker S."/>
            <person name="Barry K."/>
            <person name="Bills G."/>
            <person name="Bluhm B."/>
            <person name="Cannon C."/>
            <person name="Castanera R."/>
            <person name="Culley D."/>
            <person name="Daum C."/>
            <person name="Ezra D."/>
            <person name="Gonzalez J."/>
            <person name="Henrissat B."/>
            <person name="Kuo A."/>
            <person name="Liang C."/>
            <person name="Lipzen A."/>
            <person name="Lutzoni F."/>
            <person name="Magnuson J."/>
            <person name="Mondo S."/>
            <person name="Nolan M."/>
            <person name="Ohm R."/>
            <person name="Pangilinan J."/>
            <person name="Park H.-J."/>
            <person name="Ramirez L."/>
            <person name="Alfaro M."/>
            <person name="Sun H."/>
            <person name="Tritt A."/>
            <person name="Yoshinaga Y."/>
            <person name="Zwiers L.-H."/>
            <person name="Turgeon B."/>
            <person name="Goodwin S."/>
            <person name="Spatafora J."/>
            <person name="Crous P."/>
            <person name="Grigoriev I."/>
        </authorList>
    </citation>
    <scope>NUCLEOTIDE SEQUENCE</scope>
    <source>
        <strain evidence="3">CBS 130266</strain>
    </source>
</reference>